<reference evidence="3" key="1">
    <citation type="submission" date="2022-11" db="UniProtKB">
        <authorList>
            <consortium name="WormBaseParasite"/>
        </authorList>
    </citation>
    <scope>IDENTIFICATION</scope>
</reference>
<proteinExistence type="predicted"/>
<dbReference type="WBParaSite" id="ACRNAN_scaffold18406.g10849.t1">
    <property type="protein sequence ID" value="ACRNAN_scaffold18406.g10849.t1"/>
    <property type="gene ID" value="ACRNAN_scaffold18406.g10849"/>
</dbReference>
<keyword evidence="1" id="KW-1133">Transmembrane helix</keyword>
<name>A0A914D4Q0_9BILA</name>
<dbReference type="Proteomes" id="UP000887540">
    <property type="component" value="Unplaced"/>
</dbReference>
<dbReference type="AlphaFoldDB" id="A0A914D4Q0"/>
<sequence length="150" mass="17044">MQYSYYVIVISDSPVMQAYYKFMDYLSLFGFNVMPILILFILNVKLIITLRRVVDQDISRNTNGDIYLNSIQGNQGPILVSNNEANSHRLNANAMLFAVVAMLFICVGPQAPARILYEFYGQYHRTAVVYTCITQLVGSILDLAKMKKTL</sequence>
<feature type="transmembrane region" description="Helical" evidence="1">
    <location>
        <begin position="90"/>
        <end position="111"/>
    </location>
</feature>
<evidence type="ECO:0000256" key="1">
    <source>
        <dbReference type="SAM" id="Phobius"/>
    </source>
</evidence>
<dbReference type="SUPFAM" id="SSF81321">
    <property type="entry name" value="Family A G protein-coupled receptor-like"/>
    <property type="match status" value="1"/>
</dbReference>
<feature type="transmembrane region" description="Helical" evidence="1">
    <location>
        <begin position="22"/>
        <end position="42"/>
    </location>
</feature>
<evidence type="ECO:0000313" key="2">
    <source>
        <dbReference type="Proteomes" id="UP000887540"/>
    </source>
</evidence>
<keyword evidence="1" id="KW-0812">Transmembrane</keyword>
<organism evidence="2 3">
    <name type="scientific">Acrobeloides nanus</name>
    <dbReference type="NCBI Taxonomy" id="290746"/>
    <lineage>
        <taxon>Eukaryota</taxon>
        <taxon>Metazoa</taxon>
        <taxon>Ecdysozoa</taxon>
        <taxon>Nematoda</taxon>
        <taxon>Chromadorea</taxon>
        <taxon>Rhabditida</taxon>
        <taxon>Tylenchina</taxon>
        <taxon>Cephalobomorpha</taxon>
        <taxon>Cephaloboidea</taxon>
        <taxon>Cephalobidae</taxon>
        <taxon>Acrobeloides</taxon>
    </lineage>
</organism>
<protein>
    <submittedName>
        <fullName evidence="3">G-protein coupled receptors family 1 profile domain-containing protein</fullName>
    </submittedName>
</protein>
<keyword evidence="2" id="KW-1185">Reference proteome</keyword>
<evidence type="ECO:0000313" key="3">
    <source>
        <dbReference type="WBParaSite" id="ACRNAN_scaffold18406.g10849.t1"/>
    </source>
</evidence>
<feature type="transmembrane region" description="Helical" evidence="1">
    <location>
        <begin position="123"/>
        <end position="144"/>
    </location>
</feature>
<dbReference type="Gene3D" id="1.20.1070.10">
    <property type="entry name" value="Rhodopsin 7-helix transmembrane proteins"/>
    <property type="match status" value="1"/>
</dbReference>
<accession>A0A914D4Q0</accession>
<keyword evidence="1" id="KW-0472">Membrane</keyword>